<feature type="region of interest" description="Disordered" evidence="11">
    <location>
        <begin position="1"/>
        <end position="25"/>
    </location>
</feature>
<keyword evidence="5 10" id="KW-0145">Chemotaxis</keyword>
<keyword evidence="8 10" id="KW-1133">Transmembrane helix</keyword>
<dbReference type="GO" id="GO:0005886">
    <property type="term" value="C:plasma membrane"/>
    <property type="evidence" value="ECO:0007669"/>
    <property type="project" value="UniProtKB-SubCell"/>
</dbReference>
<evidence type="ECO:0000256" key="11">
    <source>
        <dbReference type="SAM" id="MobiDB-lite"/>
    </source>
</evidence>
<feature type="compositionally biased region" description="Acidic residues" evidence="11">
    <location>
        <begin position="1"/>
        <end position="20"/>
    </location>
</feature>
<comment type="similarity">
    <text evidence="3 10">Belongs to the FliL family.</text>
</comment>
<dbReference type="GO" id="GO:0009425">
    <property type="term" value="C:bacterial-type flagellum basal body"/>
    <property type="evidence" value="ECO:0007669"/>
    <property type="project" value="InterPro"/>
</dbReference>
<dbReference type="GO" id="GO:0071978">
    <property type="term" value="P:bacterial-type flagellum-dependent swarming motility"/>
    <property type="evidence" value="ECO:0007669"/>
    <property type="project" value="TreeGrafter"/>
</dbReference>
<gene>
    <name evidence="12" type="ORF">SAMN05421720_103197</name>
</gene>
<protein>
    <recommendedName>
        <fullName evidence="10">Flagellar protein FliL</fullName>
    </recommendedName>
</protein>
<feature type="region of interest" description="Disordered" evidence="11">
    <location>
        <begin position="67"/>
        <end position="86"/>
    </location>
</feature>
<keyword evidence="12" id="KW-0969">Cilium</keyword>
<evidence type="ECO:0000256" key="10">
    <source>
        <dbReference type="RuleBase" id="RU364125"/>
    </source>
</evidence>
<reference evidence="12 13" key="1">
    <citation type="submission" date="2016-10" db="EMBL/GenBank/DDBJ databases">
        <authorList>
            <person name="de Groot N.N."/>
        </authorList>
    </citation>
    <scope>NUCLEOTIDE SEQUENCE [LARGE SCALE GENOMIC DNA]</scope>
    <source>
        <strain evidence="12 13">ATCC 700224</strain>
    </source>
</reference>
<comment type="subcellular location">
    <subcellularLocation>
        <location evidence="10">Cell inner membrane</location>
    </subcellularLocation>
    <subcellularLocation>
        <location evidence="2">Cell membrane</location>
        <topology evidence="2">Single-pass membrane protein</topology>
    </subcellularLocation>
</comment>
<sequence>MSDDLEEDYDESEDGFEEEGQSSGRGGRKKLLLILIPVLLLVLGAAGAFFTGLLDPVFNMVMGSDSESHATADGHGEDHGGGDGHGGEGGVLGQTVFYDLPEMVVDLNAGGRQSHFLKVRVSLELASQADVAQVEAVMPRVIDNFQVFLRELRIEDLQGAAGIYRVREELLRRISNAVRPARVNAVLFKEMLVQ</sequence>
<dbReference type="AlphaFoldDB" id="A0A1G7A6Q6"/>
<keyword evidence="13" id="KW-1185">Reference proteome</keyword>
<name>A0A1G7A6Q6_9PROT</name>
<evidence type="ECO:0000256" key="2">
    <source>
        <dbReference type="ARBA" id="ARBA00004162"/>
    </source>
</evidence>
<dbReference type="PANTHER" id="PTHR35091">
    <property type="entry name" value="FLAGELLAR PROTEIN FLIL"/>
    <property type="match status" value="1"/>
</dbReference>
<evidence type="ECO:0000256" key="4">
    <source>
        <dbReference type="ARBA" id="ARBA00022475"/>
    </source>
</evidence>
<keyword evidence="9 10" id="KW-0472">Membrane</keyword>
<dbReference type="OrthoDB" id="7304620at2"/>
<evidence type="ECO:0000256" key="8">
    <source>
        <dbReference type="ARBA" id="ARBA00022989"/>
    </source>
</evidence>
<dbReference type="InterPro" id="IPR005503">
    <property type="entry name" value="FliL"/>
</dbReference>
<dbReference type="GO" id="GO:0006935">
    <property type="term" value="P:chemotaxis"/>
    <property type="evidence" value="ECO:0007669"/>
    <property type="project" value="UniProtKB-KW"/>
</dbReference>
<evidence type="ECO:0000313" key="13">
    <source>
        <dbReference type="Proteomes" id="UP000199412"/>
    </source>
</evidence>
<comment type="function">
    <text evidence="1 10">Controls the rotational direction of flagella during chemotaxis.</text>
</comment>
<dbReference type="Pfam" id="PF03748">
    <property type="entry name" value="FliL"/>
    <property type="match status" value="1"/>
</dbReference>
<proteinExistence type="inferred from homology"/>
<dbReference type="PANTHER" id="PTHR35091:SF2">
    <property type="entry name" value="FLAGELLAR PROTEIN FLIL"/>
    <property type="match status" value="1"/>
</dbReference>
<organism evidence="12 13">
    <name type="scientific">Rhodospira trueperi</name>
    <dbReference type="NCBI Taxonomy" id="69960"/>
    <lineage>
        <taxon>Bacteria</taxon>
        <taxon>Pseudomonadati</taxon>
        <taxon>Pseudomonadota</taxon>
        <taxon>Alphaproteobacteria</taxon>
        <taxon>Rhodospirillales</taxon>
        <taxon>Rhodospirillaceae</taxon>
        <taxon>Rhodospira</taxon>
    </lineage>
</organism>
<keyword evidence="7 10" id="KW-0283">Flagellar rotation</keyword>
<dbReference type="STRING" id="69960.SAMN05421720_103197"/>
<feature type="transmembrane region" description="Helical" evidence="10">
    <location>
        <begin position="31"/>
        <end position="54"/>
    </location>
</feature>
<keyword evidence="4" id="KW-1003">Cell membrane</keyword>
<evidence type="ECO:0000256" key="1">
    <source>
        <dbReference type="ARBA" id="ARBA00002254"/>
    </source>
</evidence>
<dbReference type="EMBL" id="FNAP01000003">
    <property type="protein sequence ID" value="SDE10363.1"/>
    <property type="molecule type" value="Genomic_DNA"/>
</dbReference>
<dbReference type="Proteomes" id="UP000199412">
    <property type="component" value="Unassembled WGS sequence"/>
</dbReference>
<accession>A0A1G7A6Q6</accession>
<evidence type="ECO:0000256" key="9">
    <source>
        <dbReference type="ARBA" id="ARBA00023136"/>
    </source>
</evidence>
<dbReference type="RefSeq" id="WP_092783789.1">
    <property type="nucleotide sequence ID" value="NZ_FNAP01000003.1"/>
</dbReference>
<evidence type="ECO:0000256" key="7">
    <source>
        <dbReference type="ARBA" id="ARBA00022779"/>
    </source>
</evidence>
<keyword evidence="12" id="KW-0282">Flagellum</keyword>
<evidence type="ECO:0000256" key="6">
    <source>
        <dbReference type="ARBA" id="ARBA00022692"/>
    </source>
</evidence>
<evidence type="ECO:0000256" key="3">
    <source>
        <dbReference type="ARBA" id="ARBA00008281"/>
    </source>
</evidence>
<keyword evidence="10" id="KW-0997">Cell inner membrane</keyword>
<evidence type="ECO:0000313" key="12">
    <source>
        <dbReference type="EMBL" id="SDE10363.1"/>
    </source>
</evidence>
<evidence type="ECO:0000256" key="5">
    <source>
        <dbReference type="ARBA" id="ARBA00022500"/>
    </source>
</evidence>
<keyword evidence="6 10" id="KW-0812">Transmembrane</keyword>
<keyword evidence="12" id="KW-0966">Cell projection</keyword>